<name>A0A0A2M8F6_9FLAO</name>
<gene>
    <name evidence="1" type="ORF">Q765_20865</name>
</gene>
<protein>
    <submittedName>
        <fullName evidence="1">Uncharacterized protein</fullName>
    </submittedName>
</protein>
<evidence type="ECO:0000313" key="1">
    <source>
        <dbReference type="EMBL" id="KGO84570.1"/>
    </source>
</evidence>
<dbReference type="EMBL" id="JRLX01000059">
    <property type="protein sequence ID" value="KGO84570.1"/>
    <property type="molecule type" value="Genomic_DNA"/>
</dbReference>
<proteinExistence type="predicted"/>
<organism evidence="1 2">
    <name type="scientific">Flavobacterium rivuli WB 3.3-2 = DSM 21788</name>
    <dbReference type="NCBI Taxonomy" id="1121895"/>
    <lineage>
        <taxon>Bacteria</taxon>
        <taxon>Pseudomonadati</taxon>
        <taxon>Bacteroidota</taxon>
        <taxon>Flavobacteriia</taxon>
        <taxon>Flavobacteriales</taxon>
        <taxon>Flavobacteriaceae</taxon>
        <taxon>Flavobacterium</taxon>
    </lineage>
</organism>
<reference evidence="1 2" key="1">
    <citation type="submission" date="2013-09" db="EMBL/GenBank/DDBJ databases">
        <authorList>
            <person name="Zeng Z."/>
            <person name="Chen C."/>
        </authorList>
    </citation>
    <scope>NUCLEOTIDE SEQUENCE [LARGE SCALE GENOMIC DNA]</scope>
    <source>
        <strain evidence="1 2">WB 3.3-2</strain>
    </source>
</reference>
<dbReference type="STRING" id="1121895.GCA_000378485_02740"/>
<accession>A0A0A2M8F6</accession>
<keyword evidence="2" id="KW-1185">Reference proteome</keyword>
<sequence length="122" mass="13790">MSSTHKNYNLQFVNKVFDKTIFKTVEYIIASNTAFKGLYFYLSQIEGPDHITDILDDVNKALQGIPFESNIRVGSETTTLALSNVQIEDQGQTINIPIIDFKSILTEYLNFLLEPPLEGTKV</sequence>
<dbReference type="RefSeq" id="WP_020213908.1">
    <property type="nucleotide sequence ID" value="NZ_JRLX01000059.1"/>
</dbReference>
<dbReference type="Proteomes" id="UP000030152">
    <property type="component" value="Unassembled WGS sequence"/>
</dbReference>
<dbReference type="AlphaFoldDB" id="A0A0A2M8F6"/>
<comment type="caution">
    <text evidence="1">The sequence shown here is derived from an EMBL/GenBank/DDBJ whole genome shotgun (WGS) entry which is preliminary data.</text>
</comment>
<evidence type="ECO:0000313" key="2">
    <source>
        <dbReference type="Proteomes" id="UP000030152"/>
    </source>
</evidence>